<dbReference type="EMBL" id="QWJV01000213">
    <property type="protein sequence ID" value="RIQ16895.1"/>
    <property type="molecule type" value="Genomic_DNA"/>
</dbReference>
<gene>
    <name evidence="1" type="ORF">DLN06_26360</name>
</gene>
<name>A0A658ICN6_SALNE</name>
<proteinExistence type="predicted"/>
<feature type="non-terminal residue" evidence="1">
    <location>
        <position position="1"/>
    </location>
</feature>
<organism evidence="1">
    <name type="scientific">Salmonella enterica subsp. enterica serovar Newport str. CFSAN000835</name>
    <dbReference type="NCBI Taxonomy" id="1299174"/>
    <lineage>
        <taxon>Bacteria</taxon>
        <taxon>Pseudomonadati</taxon>
        <taxon>Pseudomonadota</taxon>
        <taxon>Gammaproteobacteria</taxon>
        <taxon>Enterobacterales</taxon>
        <taxon>Enterobacteriaceae</taxon>
        <taxon>Salmonella</taxon>
    </lineage>
</organism>
<reference evidence="1" key="1">
    <citation type="submission" date="2018-08" db="EMBL/GenBank/DDBJ databases">
        <title>Whole genome sequencing of Salmonella enterica serotype newport.</title>
        <authorList>
            <person name="Bell R."/>
        </authorList>
    </citation>
    <scope>NUCLEOTIDE SEQUENCE [LARGE SCALE GENOMIC DNA]</scope>
    <source>
        <strain evidence="1">CFSAN000835</strain>
    </source>
</reference>
<evidence type="ECO:0008006" key="2">
    <source>
        <dbReference type="Google" id="ProtNLM"/>
    </source>
</evidence>
<dbReference type="Proteomes" id="UP000839534">
    <property type="component" value="Unassembled WGS sequence"/>
</dbReference>
<evidence type="ECO:0000313" key="1">
    <source>
        <dbReference type="EMBL" id="RIQ16895.1"/>
    </source>
</evidence>
<dbReference type="AlphaFoldDB" id="A0A658ICN6"/>
<sequence length="75" mass="8648">NYGETSGWYESAAYSETKTKSKVNRLALQMAYPLSDSFRLQAEYYIEDVKYKKGYTMGKEDSSSKYMKVGVRATF</sequence>
<protein>
    <recommendedName>
        <fullName evidence="2">Porin</fullName>
    </recommendedName>
</protein>
<accession>A0A658ICN6</accession>
<comment type="caution">
    <text evidence="1">The sequence shown here is derived from an EMBL/GenBank/DDBJ whole genome shotgun (WGS) entry which is preliminary data.</text>
</comment>